<dbReference type="AlphaFoldDB" id="A0A166GPW3"/>
<accession>A0A166GPW3</accession>
<sequence>MYVLQTRTSSESVASQSLIRQARAPNYCSIQYCTRSSSRQPLPIQCSRRCIVGLLHVPYACAIDTANLRLSLASATVARFVSRTPSSGHSSACITQLHARLIANYFSIQYSLLATPAIDTANLRLSLVSATVARFVPHARPHLDIRVRVSLHGLSLSLSLPNSECSILNTQYSILSLRVYLRLDSHEIETG</sequence>
<evidence type="ECO:0000313" key="1">
    <source>
        <dbReference type="EMBL" id="KZP18048.1"/>
    </source>
</evidence>
<gene>
    <name evidence="1" type="ORF">FIBSPDRAFT_602725</name>
</gene>
<dbReference type="EMBL" id="KV417576">
    <property type="protein sequence ID" value="KZP18048.1"/>
    <property type="molecule type" value="Genomic_DNA"/>
</dbReference>
<protein>
    <submittedName>
        <fullName evidence="1">Uncharacterized protein</fullName>
    </submittedName>
</protein>
<organism evidence="1">
    <name type="scientific">Athelia psychrophila</name>
    <dbReference type="NCBI Taxonomy" id="1759441"/>
    <lineage>
        <taxon>Eukaryota</taxon>
        <taxon>Fungi</taxon>
        <taxon>Dikarya</taxon>
        <taxon>Basidiomycota</taxon>
        <taxon>Agaricomycotina</taxon>
        <taxon>Agaricomycetes</taxon>
        <taxon>Agaricomycetidae</taxon>
        <taxon>Atheliales</taxon>
        <taxon>Atheliaceae</taxon>
        <taxon>Athelia</taxon>
    </lineage>
</organism>
<proteinExistence type="predicted"/>
<name>A0A166GPW3_9AGAM</name>
<reference evidence="1" key="1">
    <citation type="journal article" date="2016" name="Mol. Biol. Evol.">
        <title>Comparative Genomics of Early-Diverging Mushroom-Forming Fungi Provides Insights into the Origins of Lignocellulose Decay Capabilities.</title>
        <authorList>
            <person name="Nagy L.G."/>
            <person name="Riley R."/>
            <person name="Tritt A."/>
            <person name="Adam C."/>
            <person name="Daum C."/>
            <person name="Floudas D."/>
            <person name="Sun H."/>
            <person name="Yadav J.S."/>
            <person name="Pangilinan J."/>
            <person name="Larsson K.H."/>
            <person name="Matsuura K."/>
            <person name="Barry K."/>
            <person name="Labutti K."/>
            <person name="Kuo R."/>
            <person name="Ohm R.A."/>
            <person name="Bhattacharya S.S."/>
            <person name="Shirouzu T."/>
            <person name="Yoshinaga Y."/>
            <person name="Martin F.M."/>
            <person name="Grigoriev I.V."/>
            <person name="Hibbett D.S."/>
        </authorList>
    </citation>
    <scope>NUCLEOTIDE SEQUENCE [LARGE SCALE GENOMIC DNA]</scope>
    <source>
        <strain evidence="1">CBS 109695</strain>
    </source>
</reference>